<dbReference type="EC" id="2.5.1.15" evidence="4 9"/>
<keyword evidence="12" id="KW-1185">Reference proteome</keyword>
<evidence type="ECO:0000256" key="9">
    <source>
        <dbReference type="RuleBase" id="RU361205"/>
    </source>
</evidence>
<evidence type="ECO:0000256" key="8">
    <source>
        <dbReference type="ARBA" id="ARBA00022909"/>
    </source>
</evidence>
<protein>
    <recommendedName>
        <fullName evidence="4 9">Dihydropteroate synthase</fullName>
        <shortName evidence="9">DHPS</shortName>
        <ecNumber evidence="4 9">2.5.1.15</ecNumber>
    </recommendedName>
    <alternativeName>
        <fullName evidence="9">Dihydropteroate pyrophosphorylase</fullName>
    </alternativeName>
</protein>
<evidence type="ECO:0000256" key="1">
    <source>
        <dbReference type="ARBA" id="ARBA00000012"/>
    </source>
</evidence>
<feature type="domain" description="Pterin-binding" evidence="10">
    <location>
        <begin position="33"/>
        <end position="287"/>
    </location>
</feature>
<dbReference type="GO" id="GO:0046872">
    <property type="term" value="F:metal ion binding"/>
    <property type="evidence" value="ECO:0007669"/>
    <property type="project" value="UniProtKB-KW"/>
</dbReference>
<evidence type="ECO:0000259" key="10">
    <source>
        <dbReference type="PROSITE" id="PS50972"/>
    </source>
</evidence>
<dbReference type="GO" id="GO:0005829">
    <property type="term" value="C:cytosol"/>
    <property type="evidence" value="ECO:0007669"/>
    <property type="project" value="TreeGrafter"/>
</dbReference>
<dbReference type="UniPathway" id="UPA00077">
    <property type="reaction ID" value="UER00156"/>
</dbReference>
<sequence length="300" mass="31951">MRNRIKSKRRGASVMDAPWLVRGGRALTASAPFGVMGIVNLTPDSFYDGGAHAGPHAGLTHALHLLDQGADILDLGAESSRPGAAALEPAEELERLLPVLTGLRQRASGAVISVDTYHAATAAAALEQGAAIINDISACAFDPGLLDVLVQYKPGYVLMHSQGRPDRMQRDPRYDDVRREVLEFFERELARLTAAGLPEDHIALDPGIGFGKTLEHNLALLSHPEDWLGFGRPVLMGLSMKSVFGGLLGLSPSQRGAATQTATALLWSRGVFWHRVHDVAAARQSLALAAAFAPHASPAD</sequence>
<dbReference type="Pfam" id="PF00809">
    <property type="entry name" value="Pterin_bind"/>
    <property type="match status" value="1"/>
</dbReference>
<dbReference type="PANTHER" id="PTHR20941">
    <property type="entry name" value="FOLATE SYNTHESIS PROTEINS"/>
    <property type="match status" value="1"/>
</dbReference>
<evidence type="ECO:0000256" key="5">
    <source>
        <dbReference type="ARBA" id="ARBA00022679"/>
    </source>
</evidence>
<dbReference type="PROSITE" id="PS00793">
    <property type="entry name" value="DHPS_2"/>
    <property type="match status" value="1"/>
</dbReference>
<comment type="similarity">
    <text evidence="9">Belongs to the DHPS family.</text>
</comment>
<dbReference type="NCBIfam" id="TIGR01496">
    <property type="entry name" value="DHPS"/>
    <property type="match status" value="1"/>
</dbReference>
<dbReference type="GO" id="GO:0046654">
    <property type="term" value="P:tetrahydrofolate biosynthetic process"/>
    <property type="evidence" value="ECO:0007669"/>
    <property type="project" value="UniProtKB-UniPathway"/>
</dbReference>
<evidence type="ECO:0000256" key="4">
    <source>
        <dbReference type="ARBA" id="ARBA00012458"/>
    </source>
</evidence>
<accession>A0A6L5XI85</accession>
<keyword evidence="5 9" id="KW-0808">Transferase</keyword>
<gene>
    <name evidence="11" type="primary">folP</name>
    <name evidence="11" type="ORF">FYJ44_01605</name>
</gene>
<dbReference type="PROSITE" id="PS00792">
    <property type="entry name" value="DHPS_1"/>
    <property type="match status" value="1"/>
</dbReference>
<dbReference type="AlphaFoldDB" id="A0A6L5XI85"/>
<keyword evidence="8 9" id="KW-0289">Folate biosynthesis</keyword>
<evidence type="ECO:0000256" key="2">
    <source>
        <dbReference type="ARBA" id="ARBA00001946"/>
    </source>
</evidence>
<organism evidence="11 12">
    <name type="scientific">Desulfovibrio porci</name>
    <dbReference type="NCBI Taxonomy" id="2605782"/>
    <lineage>
        <taxon>Bacteria</taxon>
        <taxon>Pseudomonadati</taxon>
        <taxon>Thermodesulfobacteriota</taxon>
        <taxon>Desulfovibrionia</taxon>
        <taxon>Desulfovibrionales</taxon>
        <taxon>Desulfovibrionaceae</taxon>
        <taxon>Desulfovibrio</taxon>
    </lineage>
</organism>
<dbReference type="PANTHER" id="PTHR20941:SF1">
    <property type="entry name" value="FOLIC ACID SYNTHESIS PROTEIN FOL1"/>
    <property type="match status" value="1"/>
</dbReference>
<dbReference type="InterPro" id="IPR045031">
    <property type="entry name" value="DHP_synth-like"/>
</dbReference>
<evidence type="ECO:0000256" key="7">
    <source>
        <dbReference type="ARBA" id="ARBA00022842"/>
    </source>
</evidence>
<dbReference type="EMBL" id="VUMH01000001">
    <property type="protein sequence ID" value="MSS26761.1"/>
    <property type="molecule type" value="Genomic_DNA"/>
</dbReference>
<evidence type="ECO:0000313" key="11">
    <source>
        <dbReference type="EMBL" id="MSS26761.1"/>
    </source>
</evidence>
<dbReference type="GO" id="GO:0046656">
    <property type="term" value="P:folic acid biosynthetic process"/>
    <property type="evidence" value="ECO:0007669"/>
    <property type="project" value="UniProtKB-KW"/>
</dbReference>
<evidence type="ECO:0000256" key="3">
    <source>
        <dbReference type="ARBA" id="ARBA00004763"/>
    </source>
</evidence>
<name>A0A6L5XI85_9BACT</name>
<dbReference type="Proteomes" id="UP000477488">
    <property type="component" value="Unassembled WGS sequence"/>
</dbReference>
<dbReference type="CDD" id="cd00739">
    <property type="entry name" value="DHPS"/>
    <property type="match status" value="1"/>
</dbReference>
<comment type="catalytic activity">
    <reaction evidence="1">
        <text>(7,8-dihydropterin-6-yl)methyl diphosphate + 4-aminobenzoate = 7,8-dihydropteroate + diphosphate</text>
        <dbReference type="Rhea" id="RHEA:19949"/>
        <dbReference type="ChEBI" id="CHEBI:17836"/>
        <dbReference type="ChEBI" id="CHEBI:17839"/>
        <dbReference type="ChEBI" id="CHEBI:33019"/>
        <dbReference type="ChEBI" id="CHEBI:72950"/>
        <dbReference type="EC" id="2.5.1.15"/>
    </reaction>
</comment>
<comment type="cofactor">
    <cofactor evidence="2 9">
        <name>Mg(2+)</name>
        <dbReference type="ChEBI" id="CHEBI:18420"/>
    </cofactor>
</comment>
<reference evidence="11 12" key="1">
    <citation type="submission" date="2019-09" db="EMBL/GenBank/DDBJ databases">
        <title>In-depth cultivation of the pig gut microbiome towards novel bacterial diversity and tailored functional studies.</title>
        <authorList>
            <person name="Wylensek D."/>
            <person name="Hitch T.C.A."/>
            <person name="Clavel T."/>
        </authorList>
    </citation>
    <scope>NUCLEOTIDE SEQUENCE [LARGE SCALE GENOMIC DNA]</scope>
    <source>
        <strain evidence="11 12">PG-178-WT-4</strain>
    </source>
</reference>
<dbReference type="SUPFAM" id="SSF51717">
    <property type="entry name" value="Dihydropteroate synthetase-like"/>
    <property type="match status" value="1"/>
</dbReference>
<dbReference type="GO" id="GO:0004156">
    <property type="term" value="F:dihydropteroate synthase activity"/>
    <property type="evidence" value="ECO:0007669"/>
    <property type="project" value="UniProtKB-EC"/>
</dbReference>
<dbReference type="InterPro" id="IPR011005">
    <property type="entry name" value="Dihydropteroate_synth-like_sf"/>
</dbReference>
<keyword evidence="6 9" id="KW-0479">Metal-binding</keyword>
<keyword evidence="7 9" id="KW-0460">Magnesium</keyword>
<dbReference type="InterPro" id="IPR000489">
    <property type="entry name" value="Pterin-binding_dom"/>
</dbReference>
<proteinExistence type="inferred from homology"/>
<comment type="pathway">
    <text evidence="3 9">Cofactor biosynthesis; tetrahydrofolate biosynthesis; 7,8-dihydrofolate from 2-amino-4-hydroxy-6-hydroxymethyl-7,8-dihydropteridine diphosphate and 4-aminobenzoate: step 1/2.</text>
</comment>
<evidence type="ECO:0000256" key="6">
    <source>
        <dbReference type="ARBA" id="ARBA00022723"/>
    </source>
</evidence>
<dbReference type="Gene3D" id="3.20.20.20">
    <property type="entry name" value="Dihydropteroate synthase-like"/>
    <property type="match status" value="1"/>
</dbReference>
<comment type="caution">
    <text evidence="11">The sequence shown here is derived from an EMBL/GenBank/DDBJ whole genome shotgun (WGS) entry which is preliminary data.</text>
</comment>
<dbReference type="InterPro" id="IPR006390">
    <property type="entry name" value="DHP_synth_dom"/>
</dbReference>
<comment type="function">
    <text evidence="9">Catalyzes the condensation of para-aminobenzoate (pABA) with 6-hydroxymethyl-7,8-dihydropterin diphosphate (DHPt-PP) to form 7,8-dihydropteroate (H2Pte), the immediate precursor of folate derivatives.</text>
</comment>
<evidence type="ECO:0000313" key="12">
    <source>
        <dbReference type="Proteomes" id="UP000477488"/>
    </source>
</evidence>
<dbReference type="PROSITE" id="PS50972">
    <property type="entry name" value="PTERIN_BINDING"/>
    <property type="match status" value="1"/>
</dbReference>